<organism evidence="1">
    <name type="scientific">Oryza sativa subsp. japonica</name>
    <name type="common">Rice</name>
    <dbReference type="NCBI Taxonomy" id="39947"/>
    <lineage>
        <taxon>Eukaryota</taxon>
        <taxon>Viridiplantae</taxon>
        <taxon>Streptophyta</taxon>
        <taxon>Embryophyta</taxon>
        <taxon>Tracheophyta</taxon>
        <taxon>Spermatophyta</taxon>
        <taxon>Magnoliopsida</taxon>
        <taxon>Liliopsida</taxon>
        <taxon>Poales</taxon>
        <taxon>Poaceae</taxon>
        <taxon>BOP clade</taxon>
        <taxon>Oryzoideae</taxon>
        <taxon>Oryzeae</taxon>
        <taxon>Oryzinae</taxon>
        <taxon>Oryza</taxon>
        <taxon>Oryza sativa</taxon>
    </lineage>
</organism>
<reference evidence="1" key="1">
    <citation type="journal article" date="2005" name="PLoS Biol.">
        <title>The genomes of Oryza sativa: a history of duplications.</title>
        <authorList>
            <person name="Yu J."/>
            <person name="Wang J."/>
            <person name="Lin W."/>
            <person name="Li S."/>
            <person name="Li H."/>
            <person name="Zhou J."/>
            <person name="Ni P."/>
            <person name="Dong W."/>
            <person name="Hu S."/>
            <person name="Zeng C."/>
            <person name="Zhang J."/>
            <person name="Zhang Y."/>
            <person name="Li R."/>
            <person name="Xu Z."/>
            <person name="Li S."/>
            <person name="Li X."/>
            <person name="Zheng H."/>
            <person name="Cong L."/>
            <person name="Lin L."/>
            <person name="Yin J."/>
            <person name="Geng J."/>
            <person name="Li G."/>
            <person name="Shi J."/>
            <person name="Liu J."/>
            <person name="Lv H."/>
            <person name="Li J."/>
            <person name="Wang J."/>
            <person name="Deng Y."/>
            <person name="Ran L."/>
            <person name="Shi X."/>
            <person name="Wang X."/>
            <person name="Wu Q."/>
            <person name="Li C."/>
            <person name="Ren X."/>
            <person name="Wang J."/>
            <person name="Wang X."/>
            <person name="Li D."/>
            <person name="Liu D."/>
            <person name="Zhang X."/>
            <person name="Ji Z."/>
            <person name="Zhao W."/>
            <person name="Sun Y."/>
            <person name="Zhang Z."/>
            <person name="Bao J."/>
            <person name="Han Y."/>
            <person name="Dong L."/>
            <person name="Ji J."/>
            <person name="Chen P."/>
            <person name="Wu S."/>
            <person name="Liu J."/>
            <person name="Xiao Y."/>
            <person name="Bu D."/>
            <person name="Tan J."/>
            <person name="Yang L."/>
            <person name="Ye C."/>
            <person name="Zhang J."/>
            <person name="Xu J."/>
            <person name="Zhou Y."/>
            <person name="Yu Y."/>
            <person name="Zhang B."/>
            <person name="Zhuang S."/>
            <person name="Wei H."/>
            <person name="Liu B."/>
            <person name="Lei M."/>
            <person name="Yu H."/>
            <person name="Li Y."/>
            <person name="Xu H."/>
            <person name="Wei S."/>
            <person name="He X."/>
            <person name="Fang L."/>
            <person name="Zhang Z."/>
            <person name="Zhang Y."/>
            <person name="Huang X."/>
            <person name="Su Z."/>
            <person name="Tong W."/>
            <person name="Li J."/>
            <person name="Tong Z."/>
            <person name="Li S."/>
            <person name="Ye J."/>
            <person name="Wang L."/>
            <person name="Fang L."/>
            <person name="Lei T."/>
            <person name="Chen C."/>
            <person name="Chen H."/>
            <person name="Xu Z."/>
            <person name="Li H."/>
            <person name="Huang H."/>
            <person name="Zhang F."/>
            <person name="Xu H."/>
            <person name="Li N."/>
            <person name="Zhao C."/>
            <person name="Li S."/>
            <person name="Dong L."/>
            <person name="Huang Y."/>
            <person name="Li L."/>
            <person name="Xi Y."/>
            <person name="Qi Q."/>
            <person name="Li W."/>
            <person name="Zhang B."/>
            <person name="Hu W."/>
            <person name="Zhang Y."/>
            <person name="Tian X."/>
            <person name="Jiao Y."/>
            <person name="Liang X."/>
            <person name="Jin J."/>
            <person name="Gao L."/>
            <person name="Zheng W."/>
            <person name="Hao B."/>
            <person name="Liu S."/>
            <person name="Wang W."/>
            <person name="Yuan L."/>
            <person name="Cao M."/>
            <person name="McDermott J."/>
            <person name="Samudrala R."/>
            <person name="Wang J."/>
            <person name="Wong G.K."/>
            <person name="Yang H."/>
        </authorList>
    </citation>
    <scope>NUCLEOTIDE SEQUENCE [LARGE SCALE GENOMIC DNA]</scope>
</reference>
<gene>
    <name evidence="1" type="ORF">OsJ_23300</name>
</gene>
<accession>B9FVT2</accession>
<reference evidence="1" key="2">
    <citation type="submission" date="2008-12" db="EMBL/GenBank/DDBJ databases">
        <title>Improved gene annotation of the rice (Oryza sativa) genomes.</title>
        <authorList>
            <person name="Wang J."/>
            <person name="Li R."/>
            <person name="Fan W."/>
            <person name="Huang Q."/>
            <person name="Zhang J."/>
            <person name="Zhou Y."/>
            <person name="Hu Y."/>
            <person name="Zi S."/>
            <person name="Li J."/>
            <person name="Ni P."/>
            <person name="Zheng H."/>
            <person name="Zhang Y."/>
            <person name="Zhao M."/>
            <person name="Hao Q."/>
            <person name="McDermott J."/>
            <person name="Samudrala R."/>
            <person name="Kristiansen K."/>
            <person name="Wong G.K.-S."/>
        </authorList>
    </citation>
    <scope>NUCLEOTIDE SEQUENCE</scope>
</reference>
<sequence length="149" mass="17204">MERKPSEYRRQLLRARSVETSCRRVAVAYYALRRNPNRRRRRHSLLTPIREIFFGSTSVAFCVVLLGREDPNFSKDVNFPNGKEFKLAMRQHAITNIGPISSANKMSGSMVSHAWVADRAKNLLVEKPKLGGKELMETLEKKYNITYMT</sequence>
<protein>
    <submittedName>
        <fullName evidence="1">Uncharacterized protein</fullName>
    </submittedName>
</protein>
<evidence type="ECO:0000313" key="1">
    <source>
        <dbReference type="EMBL" id="EEE66669.1"/>
    </source>
</evidence>
<dbReference type="AlphaFoldDB" id="B9FVT2"/>
<dbReference type="Proteomes" id="UP000007752">
    <property type="component" value="Chromosome 7"/>
</dbReference>
<dbReference type="EMBL" id="CM000144">
    <property type="protein sequence ID" value="EEE66669.1"/>
    <property type="molecule type" value="Genomic_DNA"/>
</dbReference>
<name>B9FVT2_ORYSJ</name>
<proteinExistence type="predicted"/>